<name>A0A9E7UB28_9EURY</name>
<dbReference type="Gene3D" id="3.30.450.380">
    <property type="match status" value="1"/>
</dbReference>
<accession>A0A9E7UB28</accession>
<dbReference type="GO" id="GO:0016887">
    <property type="term" value="F:ATP hydrolysis activity"/>
    <property type="evidence" value="ECO:0007669"/>
    <property type="project" value="InterPro"/>
</dbReference>
<organism evidence="4 5">
    <name type="scientific">Salinirubellus salinus</name>
    <dbReference type="NCBI Taxonomy" id="1364945"/>
    <lineage>
        <taxon>Archaea</taxon>
        <taxon>Methanobacteriati</taxon>
        <taxon>Methanobacteriota</taxon>
        <taxon>Stenosarchaea group</taxon>
        <taxon>Halobacteria</taxon>
        <taxon>Halobacteriales</taxon>
        <taxon>Natronomonadaceae</taxon>
        <taxon>Salinirubellus</taxon>
    </lineage>
</organism>
<dbReference type="PANTHER" id="PTHR30486">
    <property type="entry name" value="TWITCHING MOTILITY PROTEIN PILT"/>
    <property type="match status" value="1"/>
</dbReference>
<proteinExistence type="inferred from homology"/>
<dbReference type="InterPro" id="IPR001482">
    <property type="entry name" value="T2SS/T4SS_dom"/>
</dbReference>
<evidence type="ECO:0000256" key="1">
    <source>
        <dbReference type="ARBA" id="ARBA00006611"/>
    </source>
</evidence>
<dbReference type="Proteomes" id="UP001057580">
    <property type="component" value="Chromosome"/>
</dbReference>
<dbReference type="PANTHER" id="PTHR30486:SF14">
    <property type="entry name" value="FLAGELLA ACCESSORY PROTEIN I"/>
    <property type="match status" value="1"/>
</dbReference>
<dbReference type="InterPro" id="IPR050921">
    <property type="entry name" value="T4SS_GSP_E_ATPase"/>
</dbReference>
<sequence>MEGKVPTVPPPEPPAEGWYAPRVLDQRAVHAGVVTTIRDGPDGFVYETRTPGLTAAGERARALVDDYLASAELRRPRTREGVRERMDRGFEPKYGRAIDRLTDCSPSARRRVEYHALADHRCLGRVTPHALDETIEVADSDGGETTVHTTDFAPCRTAVDPPEAYLDRFAGERLARYEVSFEGFSVPVVVYRSNVLGGDPFAVRYAVLEPDLLPGDDRLLAECKERIWEASADDVLGTGDRATFVRERAEDLLSRRLTARNAGAWLESTRHRVRAALAEHGLALPPVDSRYARDRLDDLVYYVLRDFVGYGQLTVPIRDPNLEDVEANRVGERVKVIPRSDVHDGRVPTNLTFEDETTFVNLVTQLAAEDGVELNASTPSAKVNLDPPGVDETIRCAVALPVVSEGGPHISIRKQAPDAMTPVDLVQRDALPTELVTLLWMLYESRGVVLFSGPTGVGKTTLMNAHMPFVPFSDRPVSIDEGSREVRLPHETGVSLTTRDHEDAHKRVSMADLMTEANYLNPDVEVIAEVNTPASFRTFAESLNTGHGLVGTTHAEDVEKLVNRVVEQGLPAYLLREIDLVVFPRHVDGERYVGEAVELLSEREFERLEHHADGERAGRIEKDGTVVCWNRVCRRERGAGRADDGFRFAYDHPDLGASTESVRTLAFERLAGRTDRSPEAVRREFRRKHGYVEYLVRDGRTDFDDLFGFLADLRTEEAATVERVHRRGVAADGGASSTEEGGPDGD</sequence>
<dbReference type="Gene3D" id="3.40.50.300">
    <property type="entry name" value="P-loop containing nucleotide triphosphate hydrolases"/>
    <property type="match status" value="1"/>
</dbReference>
<dbReference type="AlphaFoldDB" id="A0A9E7UB28"/>
<protein>
    <submittedName>
        <fullName evidence="4">Type II/IV secretion system ATPase subunit</fullName>
    </submittedName>
</protein>
<comment type="similarity">
    <text evidence="1">Belongs to the GSP E family.</text>
</comment>
<feature type="region of interest" description="Disordered" evidence="2">
    <location>
        <begin position="725"/>
        <end position="746"/>
    </location>
</feature>
<dbReference type="Pfam" id="PF00437">
    <property type="entry name" value="T2SSE"/>
    <property type="match status" value="1"/>
</dbReference>
<dbReference type="GeneID" id="74944777"/>
<evidence type="ECO:0000313" key="5">
    <source>
        <dbReference type="Proteomes" id="UP001057580"/>
    </source>
</evidence>
<evidence type="ECO:0000256" key="2">
    <source>
        <dbReference type="SAM" id="MobiDB-lite"/>
    </source>
</evidence>
<dbReference type="SUPFAM" id="SSF52540">
    <property type="entry name" value="P-loop containing nucleoside triphosphate hydrolases"/>
    <property type="match status" value="1"/>
</dbReference>
<dbReference type="EMBL" id="CP104003">
    <property type="protein sequence ID" value="UWM54409.1"/>
    <property type="molecule type" value="Genomic_DNA"/>
</dbReference>
<dbReference type="KEGG" id="ssai:N0B31_20105"/>
<evidence type="ECO:0000259" key="3">
    <source>
        <dbReference type="Pfam" id="PF00437"/>
    </source>
</evidence>
<keyword evidence="5" id="KW-1185">Reference proteome</keyword>
<dbReference type="RefSeq" id="WP_260593429.1">
    <property type="nucleotide sequence ID" value="NZ_CP104003.1"/>
</dbReference>
<feature type="domain" description="Bacterial type II secretion system protein E" evidence="3">
    <location>
        <begin position="395"/>
        <end position="577"/>
    </location>
</feature>
<gene>
    <name evidence="4" type="ORF">N0B31_20105</name>
</gene>
<reference evidence="4" key="1">
    <citation type="submission" date="2022-09" db="EMBL/GenBank/DDBJ databases">
        <title>Diverse halophilic archaea isolated from saline environments.</title>
        <authorList>
            <person name="Cui H.-L."/>
        </authorList>
    </citation>
    <scope>NUCLEOTIDE SEQUENCE</scope>
    <source>
        <strain evidence="4">ZS-35-S2</strain>
    </source>
</reference>
<evidence type="ECO:0000313" key="4">
    <source>
        <dbReference type="EMBL" id="UWM54409.1"/>
    </source>
</evidence>
<dbReference type="InterPro" id="IPR027417">
    <property type="entry name" value="P-loop_NTPase"/>
</dbReference>